<proteinExistence type="predicted"/>
<evidence type="ECO:0000313" key="8">
    <source>
        <dbReference type="Proteomes" id="UP000663851"/>
    </source>
</evidence>
<feature type="transmembrane region" description="Helical" evidence="5">
    <location>
        <begin position="20"/>
        <end position="43"/>
    </location>
</feature>
<evidence type="ECO:0000259" key="6">
    <source>
        <dbReference type="PROSITE" id="PS50929"/>
    </source>
</evidence>
<dbReference type="EMBL" id="CAJOBO010005110">
    <property type="protein sequence ID" value="CAF4537140.1"/>
    <property type="molecule type" value="Genomic_DNA"/>
</dbReference>
<dbReference type="GO" id="GO:0016020">
    <property type="term" value="C:membrane"/>
    <property type="evidence" value="ECO:0007669"/>
    <property type="project" value="UniProtKB-SubCell"/>
</dbReference>
<dbReference type="SUPFAM" id="SSF52540">
    <property type="entry name" value="P-loop containing nucleoside triphosphate hydrolases"/>
    <property type="match status" value="1"/>
</dbReference>
<evidence type="ECO:0000256" key="4">
    <source>
        <dbReference type="ARBA" id="ARBA00023136"/>
    </source>
</evidence>
<keyword evidence="3 5" id="KW-1133">Transmembrane helix</keyword>
<dbReference type="AlphaFoldDB" id="A0A820Y082"/>
<sequence>MAYLIFAITAAVTSTIWAMLVYWQLAIIMLCLQTVYFIEFYAFNIITVKQAEKASTAYGKAGTVISEALNGIRTVLAFNGAQSELHKYERNLDSARSAILKKDFAFGLFRGLTLMSWHWVTVIGLLISAIFYHYNISHISIDDILIILVLFSSGVLISSSYSYFQYIAEAQGAAAEIWKLIDDESLKATEIDRKGLCNDCSINKVRFDNVHFSYPTRSDVKILNGITFEVGSSETIALVGNSGS</sequence>
<dbReference type="Proteomes" id="UP000663851">
    <property type="component" value="Unassembled WGS sequence"/>
</dbReference>
<dbReference type="PANTHER" id="PTHR43394">
    <property type="entry name" value="ATP-DEPENDENT PERMEASE MDL1, MITOCHONDRIAL"/>
    <property type="match status" value="1"/>
</dbReference>
<dbReference type="PANTHER" id="PTHR43394:SF1">
    <property type="entry name" value="ATP-BINDING CASSETTE SUB-FAMILY B MEMBER 10, MITOCHONDRIAL"/>
    <property type="match status" value="1"/>
</dbReference>
<evidence type="ECO:0000256" key="5">
    <source>
        <dbReference type="SAM" id="Phobius"/>
    </source>
</evidence>
<evidence type="ECO:0000256" key="1">
    <source>
        <dbReference type="ARBA" id="ARBA00004141"/>
    </source>
</evidence>
<comment type="subcellular location">
    <subcellularLocation>
        <location evidence="1">Membrane</location>
        <topology evidence="1">Multi-pass membrane protein</topology>
    </subcellularLocation>
</comment>
<dbReference type="InterPro" id="IPR011527">
    <property type="entry name" value="ABC1_TM_dom"/>
</dbReference>
<feature type="domain" description="ABC transmembrane type-1" evidence="6">
    <location>
        <begin position="1"/>
        <end position="151"/>
    </location>
</feature>
<feature type="transmembrane region" description="Helical" evidence="5">
    <location>
        <begin position="144"/>
        <end position="164"/>
    </location>
</feature>
<evidence type="ECO:0000313" key="7">
    <source>
        <dbReference type="EMBL" id="CAF4537140.1"/>
    </source>
</evidence>
<dbReference type="SUPFAM" id="SSF90123">
    <property type="entry name" value="ABC transporter transmembrane region"/>
    <property type="match status" value="1"/>
</dbReference>
<evidence type="ECO:0000256" key="3">
    <source>
        <dbReference type="ARBA" id="ARBA00022989"/>
    </source>
</evidence>
<dbReference type="Pfam" id="PF00664">
    <property type="entry name" value="ABC_membrane"/>
    <property type="match status" value="1"/>
</dbReference>
<name>A0A820Y082_9BILA</name>
<accession>A0A820Y082</accession>
<dbReference type="InterPro" id="IPR036640">
    <property type="entry name" value="ABC1_TM_sf"/>
</dbReference>
<dbReference type="GO" id="GO:0005524">
    <property type="term" value="F:ATP binding"/>
    <property type="evidence" value="ECO:0007669"/>
    <property type="project" value="InterPro"/>
</dbReference>
<evidence type="ECO:0000256" key="2">
    <source>
        <dbReference type="ARBA" id="ARBA00022692"/>
    </source>
</evidence>
<feature type="non-terminal residue" evidence="7">
    <location>
        <position position="1"/>
    </location>
</feature>
<comment type="caution">
    <text evidence="7">The sequence shown here is derived from an EMBL/GenBank/DDBJ whole genome shotgun (WGS) entry which is preliminary data.</text>
</comment>
<dbReference type="InterPro" id="IPR039421">
    <property type="entry name" value="Type_1_exporter"/>
</dbReference>
<reference evidence="7" key="1">
    <citation type="submission" date="2021-02" db="EMBL/GenBank/DDBJ databases">
        <authorList>
            <person name="Nowell W R."/>
        </authorList>
    </citation>
    <scope>NUCLEOTIDE SEQUENCE</scope>
</reference>
<dbReference type="InterPro" id="IPR027417">
    <property type="entry name" value="P-loop_NTPase"/>
</dbReference>
<feature type="transmembrane region" description="Helical" evidence="5">
    <location>
        <begin position="111"/>
        <end position="132"/>
    </location>
</feature>
<organism evidence="7 8">
    <name type="scientific">Rotaria socialis</name>
    <dbReference type="NCBI Taxonomy" id="392032"/>
    <lineage>
        <taxon>Eukaryota</taxon>
        <taxon>Metazoa</taxon>
        <taxon>Spiralia</taxon>
        <taxon>Gnathifera</taxon>
        <taxon>Rotifera</taxon>
        <taxon>Eurotatoria</taxon>
        <taxon>Bdelloidea</taxon>
        <taxon>Philodinida</taxon>
        <taxon>Philodinidae</taxon>
        <taxon>Rotaria</taxon>
    </lineage>
</organism>
<dbReference type="Gene3D" id="1.20.1560.10">
    <property type="entry name" value="ABC transporter type 1, transmembrane domain"/>
    <property type="match status" value="1"/>
</dbReference>
<keyword evidence="2 5" id="KW-0812">Transmembrane</keyword>
<dbReference type="GO" id="GO:0015421">
    <property type="term" value="F:ABC-type oligopeptide transporter activity"/>
    <property type="evidence" value="ECO:0007669"/>
    <property type="project" value="TreeGrafter"/>
</dbReference>
<keyword evidence="4 5" id="KW-0472">Membrane</keyword>
<dbReference type="Gene3D" id="3.40.50.300">
    <property type="entry name" value="P-loop containing nucleotide triphosphate hydrolases"/>
    <property type="match status" value="1"/>
</dbReference>
<dbReference type="PROSITE" id="PS50929">
    <property type="entry name" value="ABC_TM1F"/>
    <property type="match status" value="1"/>
</dbReference>
<protein>
    <recommendedName>
        <fullName evidence="6">ABC transmembrane type-1 domain-containing protein</fullName>
    </recommendedName>
</protein>
<gene>
    <name evidence="7" type="ORF">HFQ381_LOCUS30101</name>
</gene>